<reference evidence="1 2" key="1">
    <citation type="journal article" date="2024" name="Chem. Sci.">
        <title>Discovery of megapolipeptins by genome mining of a Burkholderiales bacteria collection.</title>
        <authorList>
            <person name="Paulo B.S."/>
            <person name="Recchia M.J.J."/>
            <person name="Lee S."/>
            <person name="Fergusson C.H."/>
            <person name="Romanowski S.B."/>
            <person name="Hernandez A."/>
            <person name="Krull N."/>
            <person name="Liu D.Y."/>
            <person name="Cavanagh H."/>
            <person name="Bos A."/>
            <person name="Gray C.A."/>
            <person name="Murphy B.T."/>
            <person name="Linington R.G."/>
            <person name="Eustaquio A.S."/>
        </authorList>
    </citation>
    <scope>NUCLEOTIDE SEQUENCE [LARGE SCALE GENOMIC DNA]</scope>
    <source>
        <strain evidence="1 2">RL21-008-BIB-A</strain>
    </source>
</reference>
<gene>
    <name evidence="1" type="ORF">PQR62_20235</name>
</gene>
<proteinExistence type="predicted"/>
<evidence type="ECO:0000313" key="1">
    <source>
        <dbReference type="EMBL" id="MFL9926615.1"/>
    </source>
</evidence>
<accession>A0ABW9AFF1</accession>
<dbReference type="EMBL" id="JAQQFM010000009">
    <property type="protein sequence ID" value="MFL9926615.1"/>
    <property type="molecule type" value="Genomic_DNA"/>
</dbReference>
<keyword evidence="2" id="KW-1185">Reference proteome</keyword>
<evidence type="ECO:0000313" key="2">
    <source>
        <dbReference type="Proteomes" id="UP001629246"/>
    </source>
</evidence>
<organism evidence="1 2">
    <name type="scientific">Herbaspirillum lusitanum</name>
    <dbReference type="NCBI Taxonomy" id="213312"/>
    <lineage>
        <taxon>Bacteria</taxon>
        <taxon>Pseudomonadati</taxon>
        <taxon>Pseudomonadota</taxon>
        <taxon>Betaproteobacteria</taxon>
        <taxon>Burkholderiales</taxon>
        <taxon>Oxalobacteraceae</taxon>
        <taxon>Herbaspirillum</taxon>
    </lineage>
</organism>
<sequence>MRSGVYEGQNGEFRYLLAYSETAEGWIIDGVHLLRNGALLFPKMALPGVCADEKTVVARGVGWCDVVVQRILVDDENPPVDYSKVVRR</sequence>
<name>A0ABW9AFF1_9BURK</name>
<dbReference type="RefSeq" id="WP_408159831.1">
    <property type="nucleotide sequence ID" value="NZ_JAQQFM010000009.1"/>
</dbReference>
<comment type="caution">
    <text evidence="1">The sequence shown here is derived from an EMBL/GenBank/DDBJ whole genome shotgun (WGS) entry which is preliminary data.</text>
</comment>
<dbReference type="Proteomes" id="UP001629246">
    <property type="component" value="Unassembled WGS sequence"/>
</dbReference>
<protein>
    <submittedName>
        <fullName evidence="1">Uncharacterized protein</fullName>
    </submittedName>
</protein>